<feature type="transmembrane region" description="Helical" evidence="1">
    <location>
        <begin position="144"/>
        <end position="169"/>
    </location>
</feature>
<feature type="transmembrane region" description="Helical" evidence="1">
    <location>
        <begin position="67"/>
        <end position="90"/>
    </location>
</feature>
<feature type="transmembrane region" description="Helical" evidence="1">
    <location>
        <begin position="181"/>
        <end position="201"/>
    </location>
</feature>
<evidence type="ECO:0000256" key="1">
    <source>
        <dbReference type="SAM" id="Phobius"/>
    </source>
</evidence>
<feature type="transmembrane region" description="Helical" evidence="1">
    <location>
        <begin position="416"/>
        <end position="431"/>
    </location>
</feature>
<dbReference type="Proteomes" id="UP000218282">
    <property type="component" value="Unassembled WGS sequence"/>
</dbReference>
<comment type="caution">
    <text evidence="2">The sequence shown here is derived from an EMBL/GenBank/DDBJ whole genome shotgun (WGS) entry which is preliminary data.</text>
</comment>
<gene>
    <name evidence="2" type="ORF">RU86_GL000395</name>
</gene>
<protein>
    <submittedName>
        <fullName evidence="2">Uncharacterized protein</fullName>
    </submittedName>
</protein>
<feature type="transmembrane region" description="Helical" evidence="1">
    <location>
        <begin position="390"/>
        <end position="410"/>
    </location>
</feature>
<organism evidence="2 3">
    <name type="scientific">Pseudolactococcus piscium</name>
    <dbReference type="NCBI Taxonomy" id="1364"/>
    <lineage>
        <taxon>Bacteria</taxon>
        <taxon>Bacillati</taxon>
        <taxon>Bacillota</taxon>
        <taxon>Bacilli</taxon>
        <taxon>Lactobacillales</taxon>
        <taxon>Streptococcaceae</taxon>
        <taxon>Pseudolactococcus</taxon>
    </lineage>
</organism>
<keyword evidence="1" id="KW-0812">Transmembrane</keyword>
<reference evidence="2 3" key="1">
    <citation type="submission" date="2014-12" db="EMBL/GenBank/DDBJ databases">
        <title>Draft genome sequences of 10 type strains of Lactococcus.</title>
        <authorList>
            <person name="Sun Z."/>
            <person name="Zhong Z."/>
            <person name="Liu W."/>
            <person name="Zhang W."/>
            <person name="Zhang H."/>
        </authorList>
    </citation>
    <scope>NUCLEOTIDE SEQUENCE [LARGE SCALE GENOMIC DNA]</scope>
    <source>
        <strain evidence="2 3">DSM 6634</strain>
    </source>
</reference>
<dbReference type="EMBL" id="JXJW01000012">
    <property type="protein sequence ID" value="PCS06163.1"/>
    <property type="molecule type" value="Genomic_DNA"/>
</dbReference>
<keyword evidence="1" id="KW-1133">Transmembrane helix</keyword>
<feature type="transmembrane region" description="Helical" evidence="1">
    <location>
        <begin position="21"/>
        <end position="39"/>
    </location>
</feature>
<keyword evidence="1" id="KW-0472">Membrane</keyword>
<feature type="transmembrane region" description="Helical" evidence="1">
    <location>
        <begin position="111"/>
        <end position="132"/>
    </location>
</feature>
<accession>A0A2A5RY75</accession>
<feature type="transmembrane region" description="Helical" evidence="1">
    <location>
        <begin position="341"/>
        <end position="360"/>
    </location>
</feature>
<feature type="transmembrane region" description="Helical" evidence="1">
    <location>
        <begin position="213"/>
        <end position="239"/>
    </location>
</feature>
<dbReference type="AlphaFoldDB" id="A0A2A5RY75"/>
<keyword evidence="3" id="KW-1185">Reference proteome</keyword>
<evidence type="ECO:0000313" key="2">
    <source>
        <dbReference type="EMBL" id="PCS06163.1"/>
    </source>
</evidence>
<proteinExistence type="predicted"/>
<sequence length="440" mass="51305">MFYSNSFRSLVKHPFFKKKRNRYITCTMILILYFAYFYYNMVELAKISMVNQNISLAVIVKGQLMTFFSACSSAFFFGVILYLFVVNTVALDKVSLFFAKSLPFEENEIQLSFLIFKFSIMIGLYEFIMLIITPMMTLVTSSKLLFILIWLILQAIFILTCICLDFLYKKMTTFTKGKGRVIVKYTVDIILLLSALLYYFLFRYKLEEKLSGFTTHISVLIRLVCLSILLLLLLSLLLIRKFIFPEQILTTSKYIKIGPTIKNLLSSNLISLLRTKNNWYVLFLMIAFVVILYVSQDFKQLGTILQMILVFSGIFCLPFYDNMSRFRQLFTSYSISLKRDIGYQLMMLIILVLPYVIVSYDNYLNLLQPIWVALTSLILGYLFPKSDGILNETTQMIILAMTIMICFILWKKPELTSFIIVAQLFLFAYVIKKERAVGEK</sequence>
<evidence type="ECO:0000313" key="3">
    <source>
        <dbReference type="Proteomes" id="UP000218282"/>
    </source>
</evidence>
<name>A0A2A5RY75_9LACT</name>
<feature type="transmembrane region" description="Helical" evidence="1">
    <location>
        <begin position="279"/>
        <end position="295"/>
    </location>
</feature>
<feature type="transmembrane region" description="Helical" evidence="1">
    <location>
        <begin position="301"/>
        <end position="320"/>
    </location>
</feature>
<feature type="transmembrane region" description="Helical" evidence="1">
    <location>
        <begin position="366"/>
        <end position="383"/>
    </location>
</feature>